<proteinExistence type="predicted"/>
<dbReference type="Proteomes" id="UP001549920">
    <property type="component" value="Unassembled WGS sequence"/>
</dbReference>
<organism evidence="1 2">
    <name type="scientific">Loxostege sticticalis</name>
    <name type="common">Beet webworm moth</name>
    <dbReference type="NCBI Taxonomy" id="481309"/>
    <lineage>
        <taxon>Eukaryota</taxon>
        <taxon>Metazoa</taxon>
        <taxon>Ecdysozoa</taxon>
        <taxon>Arthropoda</taxon>
        <taxon>Hexapoda</taxon>
        <taxon>Insecta</taxon>
        <taxon>Pterygota</taxon>
        <taxon>Neoptera</taxon>
        <taxon>Endopterygota</taxon>
        <taxon>Lepidoptera</taxon>
        <taxon>Glossata</taxon>
        <taxon>Ditrysia</taxon>
        <taxon>Pyraloidea</taxon>
        <taxon>Crambidae</taxon>
        <taxon>Pyraustinae</taxon>
        <taxon>Loxostege</taxon>
    </lineage>
</organism>
<accession>A0ABR3HT61</accession>
<evidence type="ECO:0000313" key="2">
    <source>
        <dbReference type="Proteomes" id="UP001549920"/>
    </source>
</evidence>
<sequence>MSRSLVAQQEILIECLEEKRWLATGYARTAQARERTNAAWQEICRKLSSSSSGCIKTWQQWFYWKDKKFAVKKRSAKYVRGLARQRTGGGAKEEPVALSSIEERIVALVGGENYAIGDREHEINPFDRHSASPVVVAAVYGTHIKINAPTKDAQSYINRKGTHSIQVQVRIALCLYS</sequence>
<evidence type="ECO:0000313" key="1">
    <source>
        <dbReference type="EMBL" id="KAL0879751.1"/>
    </source>
</evidence>
<reference evidence="1 2" key="1">
    <citation type="submission" date="2024-06" db="EMBL/GenBank/DDBJ databases">
        <title>A chromosome-level genome assembly of beet webworm, Loxostege sticticalis.</title>
        <authorList>
            <person name="Zhang Y."/>
        </authorList>
    </citation>
    <scope>NUCLEOTIDE SEQUENCE [LARGE SCALE GENOMIC DNA]</scope>
    <source>
        <strain evidence="1">AQ026</strain>
        <tissue evidence="1">Whole body</tissue>
    </source>
</reference>
<comment type="caution">
    <text evidence="1">The sequence shown here is derived from an EMBL/GenBank/DDBJ whole genome shotgun (WGS) entry which is preliminary data.</text>
</comment>
<keyword evidence="2" id="KW-1185">Reference proteome</keyword>
<evidence type="ECO:0008006" key="3">
    <source>
        <dbReference type="Google" id="ProtNLM"/>
    </source>
</evidence>
<gene>
    <name evidence="1" type="ORF">ABMA27_003464</name>
</gene>
<protein>
    <recommendedName>
        <fullName evidence="3">Regulatory protein zeste</fullName>
    </recommendedName>
</protein>
<dbReference type="EMBL" id="JBEUOH010000014">
    <property type="protein sequence ID" value="KAL0879751.1"/>
    <property type="molecule type" value="Genomic_DNA"/>
</dbReference>
<name>A0ABR3HT61_LOXSC</name>